<feature type="compositionally biased region" description="Low complexity" evidence="6">
    <location>
        <begin position="70"/>
        <end position="83"/>
    </location>
</feature>
<dbReference type="PANTHER" id="PTHR43399:SF4">
    <property type="entry name" value="CELL WALL-ASSOCIATED PROTEASE"/>
    <property type="match status" value="1"/>
</dbReference>
<accession>A0A1D2M596</accession>
<dbReference type="InterPro" id="IPR051048">
    <property type="entry name" value="Peptidase_S8/S53_subtilisin"/>
</dbReference>
<gene>
    <name evidence="8" type="ORF">Ocin01_18522</name>
</gene>
<dbReference type="EMBL" id="LJIJ01004021">
    <property type="protein sequence ID" value="ODM88160.1"/>
    <property type="molecule type" value="Genomic_DNA"/>
</dbReference>
<name>A0A1D2M596_ORCCI</name>
<feature type="region of interest" description="Disordered" evidence="6">
    <location>
        <begin position="62"/>
        <end position="83"/>
    </location>
</feature>
<protein>
    <submittedName>
        <fullName evidence="8">Bacillopeptidase F</fullName>
    </submittedName>
</protein>
<dbReference type="AlphaFoldDB" id="A0A1D2M596"/>
<dbReference type="PRINTS" id="PR00723">
    <property type="entry name" value="SUBTILISIN"/>
</dbReference>
<sequence>MCLWQMSSNGGVAKIEADKAWGVIGGLQKAGQGVIIATVDTGVRGTHEALRDNFVGEYGWFDPSTRDPTPTDNNGHGTHTTGTIAGQKGIGVAPAAKWAACRGCAGFFCAQSDLIACGQFFACPTLADGTSPDCSKAPNLVSNSWGGGRGNTWFNGVIEGWHAAGIIPLFSIGNSGPSCTGTIALLQTRQPELTYAKAKDLLQNHSDRELTFSGRVCDGVGDNVFPNHVFGHGRINALKSVQQQSRDMA</sequence>
<dbReference type="Proteomes" id="UP000094527">
    <property type="component" value="Unassembled WGS sequence"/>
</dbReference>
<dbReference type="PANTHER" id="PTHR43399">
    <property type="entry name" value="SUBTILISIN-RELATED"/>
    <property type="match status" value="1"/>
</dbReference>
<keyword evidence="4" id="KW-0720">Serine protease</keyword>
<organism evidence="8 9">
    <name type="scientific">Orchesella cincta</name>
    <name type="common">Springtail</name>
    <name type="synonym">Podura cincta</name>
    <dbReference type="NCBI Taxonomy" id="48709"/>
    <lineage>
        <taxon>Eukaryota</taxon>
        <taxon>Metazoa</taxon>
        <taxon>Ecdysozoa</taxon>
        <taxon>Arthropoda</taxon>
        <taxon>Hexapoda</taxon>
        <taxon>Collembola</taxon>
        <taxon>Entomobryomorpha</taxon>
        <taxon>Entomobryoidea</taxon>
        <taxon>Orchesellidae</taxon>
        <taxon>Orchesellinae</taxon>
        <taxon>Orchesella</taxon>
    </lineage>
</organism>
<dbReference type="GO" id="GO:0006508">
    <property type="term" value="P:proteolysis"/>
    <property type="evidence" value="ECO:0007669"/>
    <property type="project" value="UniProtKB-KW"/>
</dbReference>
<dbReference type="Pfam" id="PF00082">
    <property type="entry name" value="Peptidase_S8"/>
    <property type="match status" value="1"/>
</dbReference>
<reference evidence="8 9" key="1">
    <citation type="journal article" date="2016" name="Genome Biol. Evol.">
        <title>Gene Family Evolution Reflects Adaptation to Soil Environmental Stressors in the Genome of the Collembolan Orchesella cincta.</title>
        <authorList>
            <person name="Faddeeva-Vakhrusheva A."/>
            <person name="Derks M.F."/>
            <person name="Anvar S.Y."/>
            <person name="Agamennone V."/>
            <person name="Suring W."/>
            <person name="Smit S."/>
            <person name="van Straalen N.M."/>
            <person name="Roelofs D."/>
        </authorList>
    </citation>
    <scope>NUCLEOTIDE SEQUENCE [LARGE SCALE GENOMIC DNA]</scope>
    <source>
        <tissue evidence="8">Mixed pool</tissue>
    </source>
</reference>
<comment type="caution">
    <text evidence="8">The sequence shown here is derived from an EMBL/GenBank/DDBJ whole genome shotgun (WGS) entry which is preliminary data.</text>
</comment>
<dbReference type="GO" id="GO:0004252">
    <property type="term" value="F:serine-type endopeptidase activity"/>
    <property type="evidence" value="ECO:0007669"/>
    <property type="project" value="InterPro"/>
</dbReference>
<keyword evidence="9" id="KW-1185">Reference proteome</keyword>
<comment type="caution">
    <text evidence="5">Lacks conserved residue(s) required for the propagation of feature annotation.</text>
</comment>
<evidence type="ECO:0000256" key="5">
    <source>
        <dbReference type="PROSITE-ProRule" id="PRU01240"/>
    </source>
</evidence>
<evidence type="ECO:0000313" key="9">
    <source>
        <dbReference type="Proteomes" id="UP000094527"/>
    </source>
</evidence>
<dbReference type="SUPFAM" id="SSF52743">
    <property type="entry name" value="Subtilisin-like"/>
    <property type="match status" value="1"/>
</dbReference>
<feature type="domain" description="Peptidase S8/S53" evidence="7">
    <location>
        <begin position="31"/>
        <end position="176"/>
    </location>
</feature>
<dbReference type="InterPro" id="IPR000209">
    <property type="entry name" value="Peptidase_S8/S53_dom"/>
</dbReference>
<dbReference type="PROSITE" id="PS51892">
    <property type="entry name" value="SUBTILASE"/>
    <property type="match status" value="1"/>
</dbReference>
<dbReference type="InterPro" id="IPR015500">
    <property type="entry name" value="Peptidase_S8_subtilisin-rel"/>
</dbReference>
<evidence type="ECO:0000259" key="7">
    <source>
        <dbReference type="Pfam" id="PF00082"/>
    </source>
</evidence>
<evidence type="ECO:0000313" key="8">
    <source>
        <dbReference type="EMBL" id="ODM88160.1"/>
    </source>
</evidence>
<proteinExistence type="inferred from homology"/>
<evidence type="ECO:0000256" key="2">
    <source>
        <dbReference type="ARBA" id="ARBA00022670"/>
    </source>
</evidence>
<evidence type="ECO:0000256" key="1">
    <source>
        <dbReference type="ARBA" id="ARBA00011073"/>
    </source>
</evidence>
<dbReference type="InterPro" id="IPR036852">
    <property type="entry name" value="Peptidase_S8/S53_dom_sf"/>
</dbReference>
<comment type="similarity">
    <text evidence="1 5">Belongs to the peptidase S8 family.</text>
</comment>
<dbReference type="STRING" id="48709.A0A1D2M596"/>
<keyword evidence="2" id="KW-0645">Protease</keyword>
<evidence type="ECO:0000256" key="6">
    <source>
        <dbReference type="SAM" id="MobiDB-lite"/>
    </source>
</evidence>
<dbReference type="Gene3D" id="3.40.50.200">
    <property type="entry name" value="Peptidase S8/S53 domain"/>
    <property type="match status" value="2"/>
</dbReference>
<dbReference type="OrthoDB" id="7775224at2759"/>
<evidence type="ECO:0000256" key="3">
    <source>
        <dbReference type="ARBA" id="ARBA00022801"/>
    </source>
</evidence>
<evidence type="ECO:0000256" key="4">
    <source>
        <dbReference type="ARBA" id="ARBA00022825"/>
    </source>
</evidence>
<keyword evidence="3" id="KW-0378">Hydrolase</keyword>